<accession>A0ABC9D6Y2</accession>
<gene>
    <name evidence="2" type="ORF">URODEC1_LOCUS81995</name>
</gene>
<proteinExistence type="predicted"/>
<dbReference type="InterPro" id="IPR053197">
    <property type="entry name" value="F-box_SCFL_complex_component"/>
</dbReference>
<dbReference type="SUPFAM" id="SSF81383">
    <property type="entry name" value="F-box domain"/>
    <property type="match status" value="1"/>
</dbReference>
<dbReference type="InterPro" id="IPR053781">
    <property type="entry name" value="F-box_AtFBL13-like"/>
</dbReference>
<keyword evidence="3" id="KW-1185">Reference proteome</keyword>
<sequence length="316" mass="34469">MAEGTVSSKRAAAADGGDRLSALHDDLLHCIISFLPSRQAVQTTVLSRRWRNLWRSTPCLHIDHREFAAKSPAAADEQAACNKLLRFASSLLEAHRAPVLESFRLHVGAQLSPFSVNTWIRRGIVDSRAAALEIAMAPTGAYWFAPSPPRDAAAARRLTTMRLCRVRLDGAFADQLRSGSSFPVLEDLALARCDCALQEMSSPTLRSLVIDCCQRFSSPIVSRSVTAPRLASLQLVFPKHATIQEAFSVNGGGAGGSRFRVSVAPSCGGDYFCFAYKDMSALLGSLRNVTTLELWRFSYRTVRTHSPNATQLGLFA</sequence>
<dbReference type="Pfam" id="PF00646">
    <property type="entry name" value="F-box"/>
    <property type="match status" value="1"/>
</dbReference>
<dbReference type="InterPro" id="IPR036047">
    <property type="entry name" value="F-box-like_dom_sf"/>
</dbReference>
<reference evidence="2 3" key="2">
    <citation type="submission" date="2024-10" db="EMBL/GenBank/DDBJ databases">
        <authorList>
            <person name="Ryan C."/>
        </authorList>
    </citation>
    <scope>NUCLEOTIDE SEQUENCE [LARGE SCALE GENOMIC DNA]</scope>
</reference>
<reference evidence="3" key="1">
    <citation type="submission" date="2024-06" db="EMBL/GenBank/DDBJ databases">
        <authorList>
            <person name="Ryan C."/>
        </authorList>
    </citation>
    <scope>NUCLEOTIDE SEQUENCE [LARGE SCALE GENOMIC DNA]</scope>
</reference>
<evidence type="ECO:0000313" key="3">
    <source>
        <dbReference type="Proteomes" id="UP001497457"/>
    </source>
</evidence>
<evidence type="ECO:0000313" key="2">
    <source>
        <dbReference type="EMBL" id="CAL5031926.1"/>
    </source>
</evidence>
<feature type="domain" description="F-box" evidence="1">
    <location>
        <begin position="20"/>
        <end position="58"/>
    </location>
</feature>
<organism evidence="2 3">
    <name type="scientific">Urochloa decumbens</name>
    <dbReference type="NCBI Taxonomy" id="240449"/>
    <lineage>
        <taxon>Eukaryota</taxon>
        <taxon>Viridiplantae</taxon>
        <taxon>Streptophyta</taxon>
        <taxon>Embryophyta</taxon>
        <taxon>Tracheophyta</taxon>
        <taxon>Spermatophyta</taxon>
        <taxon>Magnoliopsida</taxon>
        <taxon>Liliopsida</taxon>
        <taxon>Poales</taxon>
        <taxon>Poaceae</taxon>
        <taxon>PACMAD clade</taxon>
        <taxon>Panicoideae</taxon>
        <taxon>Panicodae</taxon>
        <taxon>Paniceae</taxon>
        <taxon>Melinidinae</taxon>
        <taxon>Urochloa</taxon>
    </lineage>
</organism>
<dbReference type="PANTHER" id="PTHR34223">
    <property type="entry name" value="OS11G0201299 PROTEIN"/>
    <property type="match status" value="1"/>
</dbReference>
<dbReference type="Proteomes" id="UP001497457">
    <property type="component" value="Chromosome 31b"/>
</dbReference>
<dbReference type="InterPro" id="IPR001810">
    <property type="entry name" value="F-box_dom"/>
</dbReference>
<dbReference type="EMBL" id="OZ075141">
    <property type="protein sequence ID" value="CAL5031926.1"/>
    <property type="molecule type" value="Genomic_DNA"/>
</dbReference>
<protein>
    <recommendedName>
        <fullName evidence="1">F-box domain-containing protein</fullName>
    </recommendedName>
</protein>
<evidence type="ECO:0000259" key="1">
    <source>
        <dbReference type="Pfam" id="PF00646"/>
    </source>
</evidence>
<dbReference type="Gene3D" id="1.20.1280.50">
    <property type="match status" value="1"/>
</dbReference>
<dbReference type="AlphaFoldDB" id="A0ABC9D6Y2"/>
<name>A0ABC9D6Y2_9POAL</name>
<dbReference type="CDD" id="cd22160">
    <property type="entry name" value="F-box_AtFBL13-like"/>
    <property type="match status" value="1"/>
</dbReference>
<dbReference type="PANTHER" id="PTHR34223:SF99">
    <property type="entry name" value="OS04G0440200 PROTEIN"/>
    <property type="match status" value="1"/>
</dbReference>